<sequence length="1277" mass="136693">MSLSWRRWAWLAAGLIALPAALLVAAFMLELAIDISPGRQSAQRHATEALGRPVLTQGPLVLKLRRSLGIELQLGRLRIQNPAGFSQADLLVLDDASAELDLIEALRGRSPLKRVEVGSAALLLERKADGHGNWAAGHSPATNTAPADLDLAPFKLHRLNLRYQDSAKAHQYELALQELSGSARAGEDVQLSMLWLPAAKSSAEAKPPLSLSIAGAPLAGLLTGQAPWPFQLAANFDGASLRAEGQAQLQSSPKISLTALSAKLGDTEFEGRLTLALDAARPRLSGDLKFATLDLQPWLPARESEPPAAGPQPFALRRLVPAGVDLQLDLSVDRWLGLPVELGDSTFALRSEGQTASLKFNAKAAGLPFDGQLDLDTRPASPRLALQLGAADLALEPLLQQLDSKSDAAPPVHGQLGRLDLRLSGSGETLDDLLPRLEFSLAAAAARLNIPRPGGSDGNKAAAPLTITLDRLSMAARAGGRLSGQASGSLLGQSALLSVRAGSLEQLWRELAAPLELDLKLKPSQMSLRLQGQFKPSAWRDTALSFAFKAPSSGDLAPYLSLAPTSRLAVDFKGQLQLSDAALQLSHAQLKLGRSALLLDAYLSRVASAADGHGQISRATLHSPLLDMAELSTLRVVPRQQPTPRSLEPLLASMLSWPDADLDLSLQRVVLERPDLAELKDLHLQARLRDGRLAPSALGARIAGQKLQGQLAMDPRAEPFSAKLELSSKAIDIGALLRGLGAADALDGRADALQVSLSGQGNSVREFFGQAALEAHISGGSVRVIGAGRRPVTDIAIEQAVIHAAAGQPLWVELNGSVDKTPLKLGVRVGTLAGFTQVDERLPFWLEAQGAGTLLQLEGRVALPLGREGDLTFEVSGDRLDSLNALLRVKLPHWGPWRLRGPVRMNADGYELEQLRLRVGDSQLGGSGNIDLSGPRPRLDARLSGRSVQLADFPTPELSDEAEQAAQAKAEGNGSAMFSLRNRISSVASRAEGLLSAGFLRRFDANVDVVAREVFSGEDRLADGELHLKLKDGRLRLDPAFVNLPGGGMRMTATFDPTGEQIEFKAQTVIERFDYGIIARRMGREGNVQGLFSMNLDLAGKAPTLDTVLRAADGKIDVAVWPSNLRADVFNLWSVNLVLNLIPLFDPGGQPQVNCVVARFDLKDGKLTEDNLTIDTTRVRVHGKGFADLATDELSFVFRPRAKGFALFRLQTPLRVSGTLNNQRIGIHRGDLIGSTIRSVLSPVWLPIERLMRGPNPPDGADICTDPLRASGGNMPR</sequence>
<evidence type="ECO:0000313" key="4">
    <source>
        <dbReference type="Proteomes" id="UP001221189"/>
    </source>
</evidence>
<feature type="region of interest" description="Disordered" evidence="1">
    <location>
        <begin position="1257"/>
        <end position="1277"/>
    </location>
</feature>
<gene>
    <name evidence="3" type="ORF">PRZ03_22155</name>
</gene>
<dbReference type="Proteomes" id="UP001221189">
    <property type="component" value="Unassembled WGS sequence"/>
</dbReference>
<dbReference type="Pfam" id="PF05170">
    <property type="entry name" value="AsmA"/>
    <property type="match status" value="1"/>
</dbReference>
<evidence type="ECO:0000313" key="3">
    <source>
        <dbReference type="EMBL" id="MDC8774276.1"/>
    </source>
</evidence>
<proteinExistence type="predicted"/>
<evidence type="ECO:0000259" key="2">
    <source>
        <dbReference type="Pfam" id="PF05170"/>
    </source>
</evidence>
<organism evidence="3 4">
    <name type="scientific">Roseateles albus</name>
    <dbReference type="NCBI Taxonomy" id="2987525"/>
    <lineage>
        <taxon>Bacteria</taxon>
        <taxon>Pseudomonadati</taxon>
        <taxon>Pseudomonadota</taxon>
        <taxon>Betaproteobacteria</taxon>
        <taxon>Burkholderiales</taxon>
        <taxon>Sphaerotilaceae</taxon>
        <taxon>Roseateles</taxon>
    </lineage>
</organism>
<name>A0ABT5KK77_9BURK</name>
<comment type="caution">
    <text evidence="3">The sequence shown here is derived from an EMBL/GenBank/DDBJ whole genome shotgun (WGS) entry which is preliminary data.</text>
</comment>
<protein>
    <submittedName>
        <fullName evidence="3">AsmA-like C-terminal region-containing protein</fullName>
    </submittedName>
</protein>
<evidence type="ECO:0000256" key="1">
    <source>
        <dbReference type="SAM" id="MobiDB-lite"/>
    </source>
</evidence>
<keyword evidence="4" id="KW-1185">Reference proteome</keyword>
<dbReference type="RefSeq" id="WP_273602301.1">
    <property type="nucleotide sequence ID" value="NZ_JAQQXT010000019.1"/>
</dbReference>
<feature type="domain" description="AsmA" evidence="2">
    <location>
        <begin position="920"/>
        <end position="1117"/>
    </location>
</feature>
<accession>A0ABT5KK77</accession>
<dbReference type="InterPro" id="IPR052894">
    <property type="entry name" value="AsmA-related"/>
</dbReference>
<reference evidence="3 4" key="1">
    <citation type="submission" date="2022-10" db="EMBL/GenBank/DDBJ databases">
        <title>Paucibacter sp. hw1 Genome sequencing.</title>
        <authorList>
            <person name="Park S."/>
        </authorList>
    </citation>
    <scope>NUCLEOTIDE SEQUENCE [LARGE SCALE GENOMIC DNA]</scope>
    <source>
        <strain evidence="4">hw1</strain>
    </source>
</reference>
<dbReference type="EMBL" id="JAQQXT010000019">
    <property type="protein sequence ID" value="MDC8774276.1"/>
    <property type="molecule type" value="Genomic_DNA"/>
</dbReference>
<dbReference type="PANTHER" id="PTHR30441:SF8">
    <property type="entry name" value="DUF748 DOMAIN-CONTAINING PROTEIN"/>
    <property type="match status" value="1"/>
</dbReference>
<dbReference type="InterPro" id="IPR007844">
    <property type="entry name" value="AsmA"/>
</dbReference>
<dbReference type="PANTHER" id="PTHR30441">
    <property type="entry name" value="DUF748 DOMAIN-CONTAINING PROTEIN"/>
    <property type="match status" value="1"/>
</dbReference>